<dbReference type="InterPro" id="IPR001915">
    <property type="entry name" value="Peptidase_M48"/>
</dbReference>
<feature type="domain" description="Peptidase M48" evidence="7">
    <location>
        <begin position="87"/>
        <end position="264"/>
    </location>
</feature>
<evidence type="ECO:0000256" key="1">
    <source>
        <dbReference type="ARBA" id="ARBA00022670"/>
    </source>
</evidence>
<dbReference type="GO" id="GO:0004222">
    <property type="term" value="F:metalloendopeptidase activity"/>
    <property type="evidence" value="ECO:0007669"/>
    <property type="project" value="InterPro"/>
</dbReference>
<organism evidence="8 9">
    <name type="scientific">Wallemia hederae</name>
    <dbReference type="NCBI Taxonomy" id="1540922"/>
    <lineage>
        <taxon>Eukaryota</taxon>
        <taxon>Fungi</taxon>
        <taxon>Dikarya</taxon>
        <taxon>Basidiomycota</taxon>
        <taxon>Wallemiomycotina</taxon>
        <taxon>Wallemiomycetes</taxon>
        <taxon>Wallemiales</taxon>
        <taxon>Wallemiaceae</taxon>
        <taxon>Wallemia</taxon>
    </lineage>
</organism>
<dbReference type="Pfam" id="PF01435">
    <property type="entry name" value="Peptidase_M48"/>
    <property type="match status" value="1"/>
</dbReference>
<evidence type="ECO:0000256" key="4">
    <source>
        <dbReference type="ARBA" id="ARBA00022833"/>
    </source>
</evidence>
<evidence type="ECO:0000256" key="5">
    <source>
        <dbReference type="ARBA" id="ARBA00023049"/>
    </source>
</evidence>
<dbReference type="GO" id="GO:0005743">
    <property type="term" value="C:mitochondrial inner membrane"/>
    <property type="evidence" value="ECO:0007669"/>
    <property type="project" value="TreeGrafter"/>
</dbReference>
<dbReference type="Gene3D" id="3.30.2010.10">
    <property type="entry name" value="Metalloproteases ('zincins'), catalytic domain"/>
    <property type="match status" value="1"/>
</dbReference>
<reference evidence="8 9" key="1">
    <citation type="submission" date="2019-03" db="EMBL/GenBank/DDBJ databases">
        <title>Sequencing 23 genomes of Wallemia ichthyophaga.</title>
        <authorList>
            <person name="Gostincar C."/>
        </authorList>
    </citation>
    <scope>NUCLEOTIDE SEQUENCE [LARGE SCALE GENOMIC DNA]</scope>
    <source>
        <strain evidence="8 9">EXF-5753</strain>
    </source>
</reference>
<keyword evidence="4 6" id="KW-0862">Zinc</keyword>
<evidence type="ECO:0000313" key="9">
    <source>
        <dbReference type="Proteomes" id="UP000310189"/>
    </source>
</evidence>
<keyword evidence="2" id="KW-0479">Metal-binding</keyword>
<sequence>MSFRRIPSYARRTGSGNRKDLQHTLIASGLGVSLGGYYLLHLEQNAAGRYRFIDVSLDSELQAGNEAFQSMLHQYSRSILPSHHPTTTYVRDVARRIISASRILHPHTASFDWQVFVIHSPTKNAMVLPGGKIFVFDGLLPITKNRDGLAAVIGHECAHQYLRHSGERMSFMKVFIAIGVALQAVGVDFGISHALLKLVLELPNSRKAEYEADRVGMDVAARACFDPEEAIRVWQRMSQAEGQAGMDFLSTHPGHENRIEKLREFLPKAQKVYDSSECPQLSSFRSTFANAFA</sequence>
<name>A0A4T0FHZ0_9BASI</name>
<evidence type="ECO:0000256" key="6">
    <source>
        <dbReference type="RuleBase" id="RU003983"/>
    </source>
</evidence>
<dbReference type="GO" id="GO:0046872">
    <property type="term" value="F:metal ion binding"/>
    <property type="evidence" value="ECO:0007669"/>
    <property type="project" value="UniProtKB-KW"/>
</dbReference>
<protein>
    <recommendedName>
        <fullName evidence="7">Peptidase M48 domain-containing protein</fullName>
    </recommendedName>
</protein>
<evidence type="ECO:0000259" key="7">
    <source>
        <dbReference type="Pfam" id="PF01435"/>
    </source>
</evidence>
<dbReference type="PANTHER" id="PTHR22726:SF1">
    <property type="entry name" value="METALLOENDOPEPTIDASE OMA1, MITOCHONDRIAL"/>
    <property type="match status" value="1"/>
</dbReference>
<proteinExistence type="inferred from homology"/>
<dbReference type="GO" id="GO:0034982">
    <property type="term" value="P:mitochondrial protein processing"/>
    <property type="evidence" value="ECO:0007669"/>
    <property type="project" value="TreeGrafter"/>
</dbReference>
<comment type="similarity">
    <text evidence="6">Belongs to the peptidase M48 family.</text>
</comment>
<evidence type="ECO:0000256" key="2">
    <source>
        <dbReference type="ARBA" id="ARBA00022723"/>
    </source>
</evidence>
<keyword evidence="9" id="KW-1185">Reference proteome</keyword>
<keyword evidence="1 6" id="KW-0645">Protease</keyword>
<dbReference type="PANTHER" id="PTHR22726">
    <property type="entry name" value="METALLOENDOPEPTIDASE OMA1"/>
    <property type="match status" value="1"/>
</dbReference>
<evidence type="ECO:0000313" key="8">
    <source>
        <dbReference type="EMBL" id="TIA87728.1"/>
    </source>
</evidence>
<gene>
    <name evidence="8" type="ORF">E3P99_03006</name>
</gene>
<keyword evidence="5 6" id="KW-0482">Metalloprotease</keyword>
<dbReference type="Proteomes" id="UP000310189">
    <property type="component" value="Unassembled WGS sequence"/>
</dbReference>
<dbReference type="OrthoDB" id="7464992at2759"/>
<evidence type="ECO:0000256" key="3">
    <source>
        <dbReference type="ARBA" id="ARBA00022801"/>
    </source>
</evidence>
<comment type="caution">
    <text evidence="8">The sequence shown here is derived from an EMBL/GenBank/DDBJ whole genome shotgun (WGS) entry which is preliminary data.</text>
</comment>
<accession>A0A4T0FHZ0</accession>
<dbReference type="AlphaFoldDB" id="A0A4T0FHZ0"/>
<dbReference type="CDD" id="cd07331">
    <property type="entry name" value="M48C_Oma1_like"/>
    <property type="match status" value="1"/>
</dbReference>
<dbReference type="GO" id="GO:0006515">
    <property type="term" value="P:protein quality control for misfolded or incompletely synthesized proteins"/>
    <property type="evidence" value="ECO:0007669"/>
    <property type="project" value="TreeGrafter"/>
</dbReference>
<dbReference type="InterPro" id="IPR051156">
    <property type="entry name" value="Mito/Outer_Membr_Metalloprot"/>
</dbReference>
<keyword evidence="3 6" id="KW-0378">Hydrolase</keyword>
<dbReference type="EMBL" id="SPNW01000049">
    <property type="protein sequence ID" value="TIA87728.1"/>
    <property type="molecule type" value="Genomic_DNA"/>
</dbReference>
<comment type="cofactor">
    <cofactor evidence="6">
        <name>Zn(2+)</name>
        <dbReference type="ChEBI" id="CHEBI:29105"/>
    </cofactor>
    <text evidence="6">Binds 1 zinc ion per subunit.</text>
</comment>